<dbReference type="EMBL" id="FCNW02000030">
    <property type="protein sequence ID" value="SAL54712.1"/>
    <property type="molecule type" value="Genomic_DNA"/>
</dbReference>
<reference evidence="2" key="1">
    <citation type="submission" date="2016-01" db="EMBL/GenBank/DDBJ databases">
        <authorList>
            <person name="Peeters C."/>
        </authorList>
    </citation>
    <scope>NUCLEOTIDE SEQUENCE [LARGE SCALE GENOMIC DNA]</scope>
    <source>
        <strain evidence="2">LMG 22934</strain>
    </source>
</reference>
<dbReference type="GO" id="GO:0004721">
    <property type="term" value="F:phosphoprotein phosphatase activity"/>
    <property type="evidence" value="ECO:0007669"/>
    <property type="project" value="InterPro"/>
</dbReference>
<gene>
    <name evidence="2" type="ORF">AWB65_04653</name>
</gene>
<dbReference type="STRING" id="326474.AWB65_04653"/>
<dbReference type="PROSITE" id="PS51318">
    <property type="entry name" value="TAT"/>
    <property type="match status" value="1"/>
</dbReference>
<dbReference type="InterPro" id="IPR026893">
    <property type="entry name" value="Tyr/Ser_Pase_IphP-type"/>
</dbReference>
<dbReference type="Proteomes" id="UP000054977">
    <property type="component" value="Unassembled WGS sequence"/>
</dbReference>
<dbReference type="PANTHER" id="PTHR31126">
    <property type="entry name" value="TYROSINE-PROTEIN PHOSPHATASE"/>
    <property type="match status" value="1"/>
</dbReference>
<protein>
    <submittedName>
        <fullName evidence="2">Protein tyrosine/serine phosphatase</fullName>
    </submittedName>
</protein>
<name>A0A158IDN2_9BURK</name>
<dbReference type="Pfam" id="PF13350">
    <property type="entry name" value="Y_phosphatase3"/>
    <property type="match status" value="1"/>
</dbReference>
<keyword evidence="3" id="KW-1185">Reference proteome</keyword>
<proteinExistence type="inferred from homology"/>
<comment type="caution">
    <text evidence="2">The sequence shown here is derived from an EMBL/GenBank/DDBJ whole genome shotgun (WGS) entry which is preliminary data.</text>
</comment>
<accession>A0A158IDN2</accession>
<dbReference type="OrthoDB" id="1188001at2"/>
<evidence type="ECO:0000313" key="3">
    <source>
        <dbReference type="Proteomes" id="UP000054977"/>
    </source>
</evidence>
<dbReference type="AlphaFoldDB" id="A0A158IDN2"/>
<dbReference type="Gene3D" id="3.90.190.10">
    <property type="entry name" value="Protein tyrosine phosphatase superfamily"/>
    <property type="match status" value="1"/>
</dbReference>
<sequence>MMPSSIPRGATLTRRAFLHGGARAALMSVAVSGFGASLLSACGGASDNTQVTETPRLAFVENFRDVSGSGDGYPTADGRRLRRGVFYRSGALTSDANDSATLDRLHLRVVHDLRTVNEASLAPDRVPSGATRELADIAPLNAEASAPTSEAAARAWMLDAQRRLVTDATARAHFGALLTRLANTPGPQIIHGSTGKDRTGWAAALLQAIAGSPLDVIVQDYLLTNSVAASAIAARIEAHAARANVNAASVAPLYRAESATLGAAFDQMQQSYGTLADYLQKGLNVAPADVGMLRAKLVL</sequence>
<evidence type="ECO:0000256" key="1">
    <source>
        <dbReference type="ARBA" id="ARBA00009580"/>
    </source>
</evidence>
<dbReference type="SUPFAM" id="SSF52799">
    <property type="entry name" value="(Phosphotyrosine protein) phosphatases II"/>
    <property type="match status" value="1"/>
</dbReference>
<organism evidence="2 3">
    <name type="scientific">Caballeronia humi</name>
    <dbReference type="NCBI Taxonomy" id="326474"/>
    <lineage>
        <taxon>Bacteria</taxon>
        <taxon>Pseudomonadati</taxon>
        <taxon>Pseudomonadota</taxon>
        <taxon>Betaproteobacteria</taxon>
        <taxon>Burkholderiales</taxon>
        <taxon>Burkholderiaceae</taxon>
        <taxon>Caballeronia</taxon>
    </lineage>
</organism>
<dbReference type="InterPro" id="IPR029021">
    <property type="entry name" value="Prot-tyrosine_phosphatase-like"/>
</dbReference>
<dbReference type="RefSeq" id="WP_087669370.1">
    <property type="nucleotide sequence ID" value="NZ_FCNW02000030.1"/>
</dbReference>
<comment type="similarity">
    <text evidence="1">Belongs to the protein-tyrosine phosphatase family.</text>
</comment>
<evidence type="ECO:0000313" key="2">
    <source>
        <dbReference type="EMBL" id="SAL54712.1"/>
    </source>
</evidence>
<dbReference type="InterPro" id="IPR006311">
    <property type="entry name" value="TAT_signal"/>
</dbReference>
<dbReference type="PANTHER" id="PTHR31126:SF1">
    <property type="entry name" value="TYROSINE SPECIFIC PROTEIN PHOSPHATASES DOMAIN-CONTAINING PROTEIN"/>
    <property type="match status" value="1"/>
</dbReference>